<gene>
    <name evidence="2" type="ORF">BQ4739_LOCUS1979</name>
</gene>
<dbReference type="InterPro" id="IPR052956">
    <property type="entry name" value="Mesenchyme-surface_protein"/>
</dbReference>
<dbReference type="PANTHER" id="PTHR46928">
    <property type="entry name" value="MESENCHYME-SPECIFIC CELL SURFACE GLYCOPROTEIN"/>
    <property type="match status" value="1"/>
</dbReference>
<sequence length="487" mass="48374">MVGYAAPDTISRATEKVAFDDQHKVVYLASSSQLSALDASAGSLPGLSSSSSSSLAAAALPLLSQQQLPAAVADVAVCGGLVAVAAEGAGGKAAPGQLLLFAAYDKSAAAAAADSEEEGKGLSILANITVGASPASAAFSRDCQTLLVANGGQADCAAGAAGCSDPEGSVSVVIIRYCPDPAQTAPCGESRLRYKVLTAGFAAWDDKGEALLQAGVRLDAASKVSQELIPEHVTFSEDEAVAFLALKAASAVAVLHVASASITGIFPLASQQQQGKPSSSIKALGTADSSTLAPEAITSFSDKGTDYLLIAAGSSFSVLRAAYEPAAAAAAATPEARMPGSPRKGLEQRIAQLTALFDSGTQLSSIGNEAGVAEGAAAAAGRAGVAVGDCPGYAAAAARRCAFVAVRGIAAVFVYDISDPAAPVFQSLVLPPKANAGAEASAFDAQTGIAYAKYSQGDAGSVPVLLVSYEGQAAGVHGLGMYKLQAQ</sequence>
<dbReference type="AlphaFoldDB" id="A0A383V8J6"/>
<evidence type="ECO:0000313" key="2">
    <source>
        <dbReference type="EMBL" id="SZX61491.1"/>
    </source>
</evidence>
<dbReference type="InterPro" id="IPR055188">
    <property type="entry name" value="Choice_anch_I"/>
</dbReference>
<feature type="domain" description="Choice-of-anchor I" evidence="1">
    <location>
        <begin position="128"/>
        <end position="274"/>
    </location>
</feature>
<organism evidence="2 3">
    <name type="scientific">Tetradesmus obliquus</name>
    <name type="common">Green alga</name>
    <name type="synonym">Acutodesmus obliquus</name>
    <dbReference type="NCBI Taxonomy" id="3088"/>
    <lineage>
        <taxon>Eukaryota</taxon>
        <taxon>Viridiplantae</taxon>
        <taxon>Chlorophyta</taxon>
        <taxon>core chlorophytes</taxon>
        <taxon>Chlorophyceae</taxon>
        <taxon>CS clade</taxon>
        <taxon>Sphaeropleales</taxon>
        <taxon>Scenedesmaceae</taxon>
        <taxon>Tetradesmus</taxon>
    </lineage>
</organism>
<dbReference type="EMBL" id="FNXT01000148">
    <property type="protein sequence ID" value="SZX61491.1"/>
    <property type="molecule type" value="Genomic_DNA"/>
</dbReference>
<dbReference type="PANTHER" id="PTHR46928:SF1">
    <property type="entry name" value="MESENCHYME-SPECIFIC CELL SURFACE GLYCOPROTEIN"/>
    <property type="match status" value="1"/>
</dbReference>
<reference evidence="2 3" key="1">
    <citation type="submission" date="2016-10" db="EMBL/GenBank/DDBJ databases">
        <authorList>
            <person name="Cai Z."/>
        </authorList>
    </citation>
    <scope>NUCLEOTIDE SEQUENCE [LARGE SCALE GENOMIC DNA]</scope>
</reference>
<dbReference type="InterPro" id="IPR011044">
    <property type="entry name" value="Quino_amine_DH_bsu"/>
</dbReference>
<accession>A0A383V8J6</accession>
<proteinExistence type="predicted"/>
<dbReference type="SUPFAM" id="SSF50969">
    <property type="entry name" value="YVTN repeat-like/Quinoprotein amine dehydrogenase"/>
    <property type="match status" value="1"/>
</dbReference>
<protein>
    <recommendedName>
        <fullName evidence="1">Choice-of-anchor I domain-containing protein</fullName>
    </recommendedName>
</protein>
<name>A0A383V8J6_TETOB</name>
<evidence type="ECO:0000259" key="1">
    <source>
        <dbReference type="Pfam" id="PF22494"/>
    </source>
</evidence>
<dbReference type="STRING" id="3088.A0A383V8J6"/>
<keyword evidence="3" id="KW-1185">Reference proteome</keyword>
<dbReference type="Proteomes" id="UP000256970">
    <property type="component" value="Unassembled WGS sequence"/>
</dbReference>
<evidence type="ECO:0000313" key="3">
    <source>
        <dbReference type="Proteomes" id="UP000256970"/>
    </source>
</evidence>
<dbReference type="Pfam" id="PF22494">
    <property type="entry name" value="choice_anch_I"/>
    <property type="match status" value="1"/>
</dbReference>